<reference evidence="13" key="1">
    <citation type="journal article" date="2019" name="Int. J. Syst. Evol. Microbiol.">
        <title>The Global Catalogue of Microorganisms (GCM) 10K type strain sequencing project: providing services to taxonomists for standard genome sequencing and annotation.</title>
        <authorList>
            <consortium name="The Broad Institute Genomics Platform"/>
            <consortium name="The Broad Institute Genome Sequencing Center for Infectious Disease"/>
            <person name="Wu L."/>
            <person name="Ma J."/>
        </authorList>
    </citation>
    <scope>NUCLEOTIDE SEQUENCE [LARGE SCALE GENOMIC DNA]</scope>
    <source>
        <strain evidence="13">JCM 15481</strain>
    </source>
</reference>
<keyword evidence="6 12" id="KW-0418">Kinase</keyword>
<feature type="region of interest" description="Disordered" evidence="9">
    <location>
        <begin position="380"/>
        <end position="400"/>
    </location>
</feature>
<keyword evidence="10" id="KW-0472">Membrane</keyword>
<dbReference type="RefSeq" id="WP_344290907.1">
    <property type="nucleotide sequence ID" value="NZ_BAAAPF010000109.1"/>
</dbReference>
<evidence type="ECO:0000259" key="11">
    <source>
        <dbReference type="Pfam" id="PF07730"/>
    </source>
</evidence>
<sequence length="430" mass="45539">MDGVPHASRGGPPVLTSLPRGLRPVLQAATYTRWLHLLIAAALAMLGAFVLGPDDLPPVLGYGFLVLAPVPLLAVAAIVPATRVLETMQARLLLFPGPHARDGQREPGLADTPAGSWVDRGRVFVWLVLRMWLGFLAAMLVFQGIFLTVALASASQWRQFDSEVMPLPGEWHGWYPLLVPVAVAAVLTVVRASGSLIAALAPRLLGPSAAERLAALEERTERLLEHNRLARELHDTIGHALTVAVVQAGAARAAGSPEFTERALAAIEDTGREALEDLERVLRLLRQDAAPPSRRPGLAEAERLVASARGAGAAISAEIEGPLERVPGPVSREGYRIVQECLTNVLRHAGPVPVTVRIAASASGLELQVRNKLPAQAAARRTSAEAVAPDSGPGGSGLRGIRQRAAQLGGEALAGPCDGEWRVRVTLPIQ</sequence>
<name>A0ABP5K6H3_9ACTN</name>
<proteinExistence type="predicted"/>
<keyword evidence="10" id="KW-0812">Transmembrane</keyword>
<evidence type="ECO:0000256" key="1">
    <source>
        <dbReference type="ARBA" id="ARBA00000085"/>
    </source>
</evidence>
<organism evidence="12 13">
    <name type="scientific">Streptomyces synnematoformans</name>
    <dbReference type="NCBI Taxonomy" id="415721"/>
    <lineage>
        <taxon>Bacteria</taxon>
        <taxon>Bacillati</taxon>
        <taxon>Actinomycetota</taxon>
        <taxon>Actinomycetes</taxon>
        <taxon>Kitasatosporales</taxon>
        <taxon>Streptomycetaceae</taxon>
        <taxon>Streptomyces</taxon>
    </lineage>
</organism>
<comment type="caution">
    <text evidence="12">The sequence shown here is derived from an EMBL/GenBank/DDBJ whole genome shotgun (WGS) entry which is preliminary data.</text>
</comment>
<evidence type="ECO:0000256" key="4">
    <source>
        <dbReference type="ARBA" id="ARBA00022679"/>
    </source>
</evidence>
<evidence type="ECO:0000256" key="7">
    <source>
        <dbReference type="ARBA" id="ARBA00022840"/>
    </source>
</evidence>
<feature type="transmembrane region" description="Helical" evidence="10">
    <location>
        <begin position="59"/>
        <end position="81"/>
    </location>
</feature>
<comment type="catalytic activity">
    <reaction evidence="1">
        <text>ATP + protein L-histidine = ADP + protein N-phospho-L-histidine.</text>
        <dbReference type="EC" id="2.7.13.3"/>
    </reaction>
</comment>
<evidence type="ECO:0000256" key="6">
    <source>
        <dbReference type="ARBA" id="ARBA00022777"/>
    </source>
</evidence>
<keyword evidence="3" id="KW-0597">Phosphoprotein</keyword>
<dbReference type="EC" id="2.7.13.3" evidence="2"/>
<feature type="transmembrane region" description="Helical" evidence="10">
    <location>
        <begin position="174"/>
        <end position="201"/>
    </location>
</feature>
<dbReference type="SUPFAM" id="SSF55874">
    <property type="entry name" value="ATPase domain of HSP90 chaperone/DNA topoisomerase II/histidine kinase"/>
    <property type="match status" value="1"/>
</dbReference>
<evidence type="ECO:0000256" key="2">
    <source>
        <dbReference type="ARBA" id="ARBA00012438"/>
    </source>
</evidence>
<dbReference type="InterPro" id="IPR050482">
    <property type="entry name" value="Sensor_HK_TwoCompSys"/>
</dbReference>
<protein>
    <recommendedName>
        <fullName evidence="2">histidine kinase</fullName>
        <ecNumber evidence="2">2.7.13.3</ecNumber>
    </recommendedName>
</protein>
<feature type="transmembrane region" description="Helical" evidence="10">
    <location>
        <begin position="34"/>
        <end position="53"/>
    </location>
</feature>
<feature type="domain" description="Signal transduction histidine kinase subgroup 3 dimerisation and phosphoacceptor" evidence="11">
    <location>
        <begin position="225"/>
        <end position="288"/>
    </location>
</feature>
<keyword evidence="8" id="KW-0902">Two-component regulatory system</keyword>
<keyword evidence="5" id="KW-0547">Nucleotide-binding</keyword>
<keyword evidence="13" id="KW-1185">Reference proteome</keyword>
<evidence type="ECO:0000256" key="5">
    <source>
        <dbReference type="ARBA" id="ARBA00022741"/>
    </source>
</evidence>
<feature type="transmembrane region" description="Helical" evidence="10">
    <location>
        <begin position="132"/>
        <end position="154"/>
    </location>
</feature>
<evidence type="ECO:0000256" key="9">
    <source>
        <dbReference type="SAM" id="MobiDB-lite"/>
    </source>
</evidence>
<dbReference type="PANTHER" id="PTHR24421">
    <property type="entry name" value="NITRATE/NITRITE SENSOR PROTEIN NARX-RELATED"/>
    <property type="match status" value="1"/>
</dbReference>
<dbReference type="Gene3D" id="1.20.5.1930">
    <property type="match status" value="1"/>
</dbReference>
<dbReference type="Gene3D" id="3.30.565.10">
    <property type="entry name" value="Histidine kinase-like ATPase, C-terminal domain"/>
    <property type="match status" value="1"/>
</dbReference>
<gene>
    <name evidence="12" type="ORF">GCM10009802_34710</name>
</gene>
<dbReference type="InterPro" id="IPR036890">
    <property type="entry name" value="HATPase_C_sf"/>
</dbReference>
<keyword evidence="7" id="KW-0067">ATP-binding</keyword>
<dbReference type="Proteomes" id="UP001500443">
    <property type="component" value="Unassembled WGS sequence"/>
</dbReference>
<evidence type="ECO:0000256" key="3">
    <source>
        <dbReference type="ARBA" id="ARBA00022553"/>
    </source>
</evidence>
<dbReference type="InterPro" id="IPR011712">
    <property type="entry name" value="Sig_transdc_His_kin_sub3_dim/P"/>
</dbReference>
<evidence type="ECO:0000313" key="12">
    <source>
        <dbReference type="EMBL" id="GAA2127854.1"/>
    </source>
</evidence>
<dbReference type="Pfam" id="PF07730">
    <property type="entry name" value="HisKA_3"/>
    <property type="match status" value="1"/>
</dbReference>
<dbReference type="EMBL" id="BAAAPF010000109">
    <property type="protein sequence ID" value="GAA2127854.1"/>
    <property type="molecule type" value="Genomic_DNA"/>
</dbReference>
<keyword evidence="4" id="KW-0808">Transferase</keyword>
<dbReference type="PANTHER" id="PTHR24421:SF10">
    <property type="entry name" value="NITRATE_NITRITE SENSOR PROTEIN NARQ"/>
    <property type="match status" value="1"/>
</dbReference>
<evidence type="ECO:0000313" key="13">
    <source>
        <dbReference type="Proteomes" id="UP001500443"/>
    </source>
</evidence>
<keyword evidence="10" id="KW-1133">Transmembrane helix</keyword>
<accession>A0ABP5K6H3</accession>
<evidence type="ECO:0000256" key="8">
    <source>
        <dbReference type="ARBA" id="ARBA00023012"/>
    </source>
</evidence>
<dbReference type="CDD" id="cd16917">
    <property type="entry name" value="HATPase_UhpB-NarQ-NarX-like"/>
    <property type="match status" value="1"/>
</dbReference>
<dbReference type="GO" id="GO:0016301">
    <property type="term" value="F:kinase activity"/>
    <property type="evidence" value="ECO:0007669"/>
    <property type="project" value="UniProtKB-KW"/>
</dbReference>
<evidence type="ECO:0000256" key="10">
    <source>
        <dbReference type="SAM" id="Phobius"/>
    </source>
</evidence>